<evidence type="ECO:0000256" key="1">
    <source>
        <dbReference type="SAM" id="MobiDB-lite"/>
    </source>
</evidence>
<dbReference type="STRING" id="933084.A0A067PE30"/>
<gene>
    <name evidence="2" type="ORF">JAAARDRAFT_200990</name>
</gene>
<dbReference type="HOGENOM" id="CLU_467725_0_0_1"/>
<dbReference type="EMBL" id="KL197791">
    <property type="protein sequence ID" value="KDQ49282.1"/>
    <property type="molecule type" value="Genomic_DNA"/>
</dbReference>
<sequence length="583" mass="64393">MPPPSKFSKEQETWLSAALKEWQAELKSGVDNEELKKWKSDKMTDFIASFRDEITESGEAAGNLRKRLDAKFRTAKFKLKGTEVAPLPSTPWSVFPKPQQSTARELFRDAHYEEINAETTRRREDAGEDSNLHAARFQQVLKEHWDRLNEDEKAHWETQCKERAREQELSGKSQVYRNQKDFVPIISRCLGTLIGNASHQLGDAVFHLMYAFRDEGGNVVHQSVSVISKECTERYSAMPNYERDIAESWASYCKQVLKREVDDTSSGEHIKLDVDGCPLLPVYDVESTPAVEIRAILKAFLEAMWKFTQGGSSTSDQGETSLPWTEIFNLPTKFVRDRILVTTTTLQDPATAPLPTLITLASHLRHILDGATGDDRIVFRAKEAIEGWQPQGIVQPESVLDDPPTNPSIGDQDGPASGDLDTGGAQDLPPPTDEGAGVGTDDNDSAVDAANGEDEGQLGGSDVPQKGRRKPGRARKGSSASKIATKKSKHPLTDTGDNVEDGPSSTPISPKRMRKRKQPPADPEEAGEAPLSNVQAPSKRRKRGLPEQEDMSTNSAAKPKINVKKITLLVKPKKGARIGKTVE</sequence>
<feature type="compositionally biased region" description="Acidic residues" evidence="1">
    <location>
        <begin position="441"/>
        <end position="456"/>
    </location>
</feature>
<dbReference type="InParanoid" id="A0A067PE30"/>
<organism evidence="2 3">
    <name type="scientific">Jaapia argillacea MUCL 33604</name>
    <dbReference type="NCBI Taxonomy" id="933084"/>
    <lineage>
        <taxon>Eukaryota</taxon>
        <taxon>Fungi</taxon>
        <taxon>Dikarya</taxon>
        <taxon>Basidiomycota</taxon>
        <taxon>Agaricomycotina</taxon>
        <taxon>Agaricomycetes</taxon>
        <taxon>Agaricomycetidae</taxon>
        <taxon>Jaapiales</taxon>
        <taxon>Jaapiaceae</taxon>
        <taxon>Jaapia</taxon>
    </lineage>
</organism>
<dbReference type="AlphaFoldDB" id="A0A067PE30"/>
<dbReference type="OrthoDB" id="3067489at2759"/>
<proteinExistence type="predicted"/>
<evidence type="ECO:0000313" key="2">
    <source>
        <dbReference type="EMBL" id="KDQ49282.1"/>
    </source>
</evidence>
<evidence type="ECO:0000313" key="3">
    <source>
        <dbReference type="Proteomes" id="UP000027265"/>
    </source>
</evidence>
<protein>
    <submittedName>
        <fullName evidence="2">Uncharacterized protein</fullName>
    </submittedName>
</protein>
<name>A0A067PE30_9AGAM</name>
<feature type="compositionally biased region" description="Basic residues" evidence="1">
    <location>
        <begin position="466"/>
        <end position="476"/>
    </location>
</feature>
<dbReference type="Proteomes" id="UP000027265">
    <property type="component" value="Unassembled WGS sequence"/>
</dbReference>
<keyword evidence="3" id="KW-1185">Reference proteome</keyword>
<feature type="region of interest" description="Disordered" evidence="1">
    <location>
        <begin position="389"/>
        <end position="563"/>
    </location>
</feature>
<accession>A0A067PE30</accession>
<reference evidence="3" key="1">
    <citation type="journal article" date="2014" name="Proc. Natl. Acad. Sci. U.S.A.">
        <title>Extensive sampling of basidiomycete genomes demonstrates inadequacy of the white-rot/brown-rot paradigm for wood decay fungi.</title>
        <authorList>
            <person name="Riley R."/>
            <person name="Salamov A.A."/>
            <person name="Brown D.W."/>
            <person name="Nagy L.G."/>
            <person name="Floudas D."/>
            <person name="Held B.W."/>
            <person name="Levasseur A."/>
            <person name="Lombard V."/>
            <person name="Morin E."/>
            <person name="Otillar R."/>
            <person name="Lindquist E.A."/>
            <person name="Sun H."/>
            <person name="LaButti K.M."/>
            <person name="Schmutz J."/>
            <person name="Jabbour D."/>
            <person name="Luo H."/>
            <person name="Baker S.E."/>
            <person name="Pisabarro A.G."/>
            <person name="Walton J.D."/>
            <person name="Blanchette R.A."/>
            <person name="Henrissat B."/>
            <person name="Martin F."/>
            <person name="Cullen D."/>
            <person name="Hibbett D.S."/>
            <person name="Grigoriev I.V."/>
        </authorList>
    </citation>
    <scope>NUCLEOTIDE SEQUENCE [LARGE SCALE GENOMIC DNA]</scope>
    <source>
        <strain evidence="3">MUCL 33604</strain>
    </source>
</reference>